<gene>
    <name evidence="2" type="ORF">8_25</name>
</gene>
<dbReference type="InterPro" id="IPR029071">
    <property type="entry name" value="Ubiquitin-like_domsf"/>
</dbReference>
<evidence type="ECO:0000313" key="2">
    <source>
        <dbReference type="EMBL" id="QDY52428.1"/>
    </source>
</evidence>
<reference evidence="2" key="1">
    <citation type="submission" date="2018-11" db="EMBL/GenBank/DDBJ databases">
        <title>A distinct lineage of giant viruses engineers rhodopsin photosystems in predatory marine eukaryotes.</title>
        <authorList>
            <person name="Needham D.M."/>
            <person name="Yoshizawa S."/>
            <person name="Hosaka T."/>
            <person name="Poirier C."/>
            <person name="Choi C.-J."/>
            <person name="Hehenberger E."/>
            <person name="Irwin N.A.T."/>
            <person name="Wilken S."/>
            <person name="Yung C.-M."/>
            <person name="Bachy C."/>
            <person name="Kurihara R."/>
            <person name="Nakajima Y."/>
            <person name="Kojima K."/>
            <person name="Kimura-Someya T."/>
            <person name="Leonard G."/>
            <person name="Malmstrom R.R."/>
            <person name="Mende D."/>
            <person name="Olson D.K."/>
            <person name="Sudo Y."/>
            <person name="Sudek S."/>
            <person name="Richards T.A."/>
            <person name="DeLong E.F."/>
            <person name="Keeling P.J."/>
            <person name="Santoro A.E."/>
            <person name="Shirouzu M."/>
            <person name="Iwasaki W."/>
            <person name="Worden A.Z."/>
        </authorList>
    </citation>
    <scope>NUCLEOTIDE SEQUENCE</scope>
</reference>
<dbReference type="PRINTS" id="PR00348">
    <property type="entry name" value="UBIQUITIN"/>
</dbReference>
<dbReference type="Gene3D" id="3.10.20.90">
    <property type="entry name" value="Phosphatidylinositol 3-kinase Catalytic Subunit, Chain A, domain 1"/>
    <property type="match status" value="1"/>
</dbReference>
<sequence>MHIFIKFLTGKTLTFKLHSNDTVKIVKDNIKDKENVLIDNKILIFKGKKMDNLLSLKKTQC</sequence>
<name>A0A5B8IG19_9VIRU</name>
<organism evidence="2">
    <name type="scientific">Mimiviridae sp. ChoanoV1</name>
    <dbReference type="NCBI Taxonomy" id="2596887"/>
    <lineage>
        <taxon>Viruses</taxon>
        <taxon>Varidnaviria</taxon>
        <taxon>Bamfordvirae</taxon>
        <taxon>Nucleocytoviricota</taxon>
        <taxon>Megaviricetes</taxon>
        <taxon>Imitervirales</taxon>
        <taxon>Schizomimiviridae</taxon>
    </lineage>
</organism>
<proteinExistence type="predicted"/>
<accession>A0A5B8IG19</accession>
<dbReference type="SUPFAM" id="SSF54236">
    <property type="entry name" value="Ubiquitin-like"/>
    <property type="match status" value="1"/>
</dbReference>
<dbReference type="InterPro" id="IPR000626">
    <property type="entry name" value="Ubiquitin-like_dom"/>
</dbReference>
<dbReference type="PROSITE" id="PS50053">
    <property type="entry name" value="UBIQUITIN_2"/>
    <property type="match status" value="1"/>
</dbReference>
<protein>
    <submittedName>
        <fullName evidence="2">Ubiquitin family</fullName>
    </submittedName>
</protein>
<dbReference type="InterPro" id="IPR019956">
    <property type="entry name" value="Ubiquitin_dom"/>
</dbReference>
<dbReference type="EMBL" id="MK250092">
    <property type="protein sequence ID" value="QDY52428.1"/>
    <property type="molecule type" value="Genomic_DNA"/>
</dbReference>
<dbReference type="PANTHER" id="PTHR10666">
    <property type="entry name" value="UBIQUITIN"/>
    <property type="match status" value="1"/>
</dbReference>
<evidence type="ECO:0000259" key="1">
    <source>
        <dbReference type="PROSITE" id="PS50053"/>
    </source>
</evidence>
<feature type="domain" description="Ubiquitin-like" evidence="1">
    <location>
        <begin position="1"/>
        <end position="58"/>
    </location>
</feature>
<dbReference type="Pfam" id="PF00240">
    <property type="entry name" value="ubiquitin"/>
    <property type="match status" value="1"/>
</dbReference>
<dbReference type="InterPro" id="IPR050158">
    <property type="entry name" value="Ubiquitin_ubiquitin-like"/>
</dbReference>